<keyword evidence="2" id="KW-1185">Reference proteome</keyword>
<reference evidence="1 2" key="1">
    <citation type="submission" date="2023-05" db="EMBL/GenBank/DDBJ databases">
        <title>Sedimentitalea sp. nov. JM2-8.</title>
        <authorList>
            <person name="Huang J."/>
        </authorList>
    </citation>
    <scope>NUCLEOTIDE SEQUENCE [LARGE SCALE GENOMIC DNA]</scope>
    <source>
        <strain evidence="1 2">JM2-8</strain>
    </source>
</reference>
<comment type="caution">
    <text evidence="1">The sequence shown here is derived from an EMBL/GenBank/DDBJ whole genome shotgun (WGS) entry which is preliminary data.</text>
</comment>
<dbReference type="Proteomes" id="UP001227126">
    <property type="component" value="Unassembled WGS sequence"/>
</dbReference>
<sequence length="265" mass="29641">MAEKTPIYSDFQYEKLRLRLLAFQRKHSKTPQGIANDIVNRTGYAMPVDGGRKRVERFLSKSHRVGDDFLAAVEAFLGDFQLIDYVEAAAAISKLSRGPHGTLTEEDIARFAGVYHAKLTALVTFEGRPPEDGSGERTWDIATLKGPAHPVFRLSAMPNHAGLFVWAAHSVRKPEDGVQPEDLQDVPSRGIASRFGKDGLLIIIREPYASLCYNVKLHPEEPSVLYGFGQYFGDDEPPSNAPRPFLPFDPQFEIRMERISVKEEA</sequence>
<name>A0ABT7FJZ7_9RHOB</name>
<protein>
    <submittedName>
        <fullName evidence="1">Uncharacterized protein</fullName>
    </submittedName>
</protein>
<evidence type="ECO:0000313" key="1">
    <source>
        <dbReference type="EMBL" id="MDK3075481.1"/>
    </source>
</evidence>
<dbReference type="EMBL" id="JASNJE010000039">
    <property type="protein sequence ID" value="MDK3075481.1"/>
    <property type="molecule type" value="Genomic_DNA"/>
</dbReference>
<proteinExistence type="predicted"/>
<gene>
    <name evidence="1" type="ORF">QO034_20610</name>
</gene>
<dbReference type="RefSeq" id="WP_284487407.1">
    <property type="nucleotide sequence ID" value="NZ_JASNJE010000039.1"/>
</dbReference>
<organism evidence="1 2">
    <name type="scientific">Sedimentitalea xiamensis</name>
    <dbReference type="NCBI Taxonomy" id="3050037"/>
    <lineage>
        <taxon>Bacteria</taxon>
        <taxon>Pseudomonadati</taxon>
        <taxon>Pseudomonadota</taxon>
        <taxon>Alphaproteobacteria</taxon>
        <taxon>Rhodobacterales</taxon>
        <taxon>Paracoccaceae</taxon>
        <taxon>Sedimentitalea</taxon>
    </lineage>
</organism>
<accession>A0ABT7FJZ7</accession>
<evidence type="ECO:0000313" key="2">
    <source>
        <dbReference type="Proteomes" id="UP001227126"/>
    </source>
</evidence>